<feature type="domain" description="PhoU" evidence="3">
    <location>
        <begin position="122"/>
        <end position="204"/>
    </location>
</feature>
<name>A0ABS2KZ29_9NOCA</name>
<feature type="domain" description="PhoU" evidence="3">
    <location>
        <begin position="19"/>
        <end position="103"/>
    </location>
</feature>
<dbReference type="Pfam" id="PF01895">
    <property type="entry name" value="PhoU"/>
    <property type="match status" value="2"/>
</dbReference>
<dbReference type="PIRSF" id="PIRSF003107">
    <property type="entry name" value="PhoU"/>
    <property type="match status" value="1"/>
</dbReference>
<evidence type="ECO:0000256" key="1">
    <source>
        <dbReference type="ARBA" id="ARBA00022592"/>
    </source>
</evidence>
<dbReference type="SUPFAM" id="SSF109755">
    <property type="entry name" value="PhoU-like"/>
    <property type="match status" value="1"/>
</dbReference>
<dbReference type="InterPro" id="IPR038078">
    <property type="entry name" value="PhoU-like_sf"/>
</dbReference>
<evidence type="ECO:0000256" key="2">
    <source>
        <dbReference type="PIRNR" id="PIRNR003107"/>
    </source>
</evidence>
<reference evidence="4 5" key="1">
    <citation type="submission" date="2021-01" db="EMBL/GenBank/DDBJ databases">
        <title>Genomics of switchgrass bacterial isolates.</title>
        <authorList>
            <person name="Shade A."/>
        </authorList>
    </citation>
    <scope>NUCLEOTIDE SEQUENCE [LARGE SCALE GENOMIC DNA]</scope>
    <source>
        <strain evidence="4 5">PvP111</strain>
    </source>
</reference>
<dbReference type="PANTHER" id="PTHR42930">
    <property type="entry name" value="PHOSPHATE-SPECIFIC TRANSPORT SYSTEM ACCESSORY PROTEIN PHOU"/>
    <property type="match status" value="1"/>
</dbReference>
<evidence type="ECO:0000259" key="3">
    <source>
        <dbReference type="Pfam" id="PF01895"/>
    </source>
</evidence>
<sequence>MRTAYTAQLEGLNDDLCALAQAAETAMRDASIALLDGDLQAAESVIARGEALGELGARCEDKAVTVLALQAPVAADLRRVFSAVRISSDLSRMVGLAVHIAEAARRRFPEPIVPDHLTPQFREMSELCLDMSGRIVDALRTSDLGRIDRLSSQNDRVDSLKTTVVDTVSADDRGHDVMNAVDIALLGRYFERYADQIIDVASRIVFFVSGRKQLA</sequence>
<comment type="subunit">
    <text evidence="2">Homodimer.</text>
</comment>
<evidence type="ECO:0000313" key="5">
    <source>
        <dbReference type="Proteomes" id="UP000703038"/>
    </source>
</evidence>
<comment type="caution">
    <text evidence="4">The sequence shown here is derived from an EMBL/GenBank/DDBJ whole genome shotgun (WGS) entry which is preliminary data.</text>
</comment>
<comment type="similarity">
    <text evidence="2">Belongs to the PhoU family.</text>
</comment>
<gene>
    <name evidence="4" type="ORF">JOE42_003925</name>
</gene>
<dbReference type="EMBL" id="JAFBBK010000001">
    <property type="protein sequence ID" value="MBM7417192.1"/>
    <property type="molecule type" value="Genomic_DNA"/>
</dbReference>
<keyword evidence="2" id="KW-0813">Transport</keyword>
<dbReference type="InterPro" id="IPR026022">
    <property type="entry name" value="PhoU_dom"/>
</dbReference>
<organism evidence="4 5">
    <name type="scientific">Rhodococcoides corynebacterioides</name>
    <dbReference type="NCBI Taxonomy" id="53972"/>
    <lineage>
        <taxon>Bacteria</taxon>
        <taxon>Bacillati</taxon>
        <taxon>Actinomycetota</taxon>
        <taxon>Actinomycetes</taxon>
        <taxon>Mycobacteriales</taxon>
        <taxon>Nocardiaceae</taxon>
        <taxon>Rhodococcoides</taxon>
    </lineage>
</organism>
<dbReference type="PANTHER" id="PTHR42930:SF3">
    <property type="entry name" value="PHOSPHATE-SPECIFIC TRANSPORT SYSTEM ACCESSORY PROTEIN PHOU"/>
    <property type="match status" value="1"/>
</dbReference>
<dbReference type="RefSeq" id="WP_204869831.1">
    <property type="nucleotide sequence ID" value="NZ_JAFBBK010000001.1"/>
</dbReference>
<proteinExistence type="inferred from homology"/>
<dbReference type="Gene3D" id="1.20.58.220">
    <property type="entry name" value="Phosphate transport system protein phou homolog 2, domain 2"/>
    <property type="match status" value="1"/>
</dbReference>
<keyword evidence="2" id="KW-0963">Cytoplasm</keyword>
<dbReference type="Proteomes" id="UP000703038">
    <property type="component" value="Unassembled WGS sequence"/>
</dbReference>
<comment type="subcellular location">
    <subcellularLocation>
        <location evidence="2">Cytoplasm</location>
    </subcellularLocation>
</comment>
<keyword evidence="1 2" id="KW-0592">Phosphate transport</keyword>
<accession>A0ABS2KZ29</accession>
<dbReference type="InterPro" id="IPR028366">
    <property type="entry name" value="PhoU"/>
</dbReference>
<protein>
    <recommendedName>
        <fullName evidence="2">Phosphate-specific transport system accessory protein PhoU</fullName>
    </recommendedName>
</protein>
<comment type="function">
    <text evidence="2">Plays a role in the regulation of phosphate uptake.</text>
</comment>
<evidence type="ECO:0000313" key="4">
    <source>
        <dbReference type="EMBL" id="MBM7417192.1"/>
    </source>
</evidence>
<keyword evidence="5" id="KW-1185">Reference proteome</keyword>